<dbReference type="SUPFAM" id="SSF82171">
    <property type="entry name" value="DPP6 N-terminal domain-like"/>
    <property type="match status" value="1"/>
</dbReference>
<evidence type="ECO:0000313" key="3">
    <source>
        <dbReference type="EMBL" id="ATL30717.1"/>
    </source>
</evidence>
<keyword evidence="2" id="KW-0732">Signal</keyword>
<protein>
    <submittedName>
        <fullName evidence="3">Uncharacterized protein</fullName>
    </submittedName>
</protein>
<keyword evidence="4" id="KW-1185">Reference proteome</keyword>
<evidence type="ECO:0000256" key="2">
    <source>
        <dbReference type="SAM" id="SignalP"/>
    </source>
</evidence>
<organism evidence="3 4">
    <name type="scientific">Streptomyces formicae</name>
    <dbReference type="NCBI Taxonomy" id="1616117"/>
    <lineage>
        <taxon>Bacteria</taxon>
        <taxon>Bacillati</taxon>
        <taxon>Actinomycetota</taxon>
        <taxon>Actinomycetes</taxon>
        <taxon>Kitasatosporales</taxon>
        <taxon>Streptomycetaceae</taxon>
        <taxon>Streptomyces</taxon>
    </lineage>
</organism>
<proteinExistence type="predicted"/>
<dbReference type="Gene3D" id="2.120.10.30">
    <property type="entry name" value="TolB, C-terminal domain"/>
    <property type="match status" value="1"/>
</dbReference>
<dbReference type="InterPro" id="IPR011042">
    <property type="entry name" value="6-blade_b-propeller_TolB-like"/>
</dbReference>
<reference evidence="3 4" key="1">
    <citation type="submission" date="2017-08" db="EMBL/GenBank/DDBJ databases">
        <title>Complete Genome Sequence of Streptomyces formicae KY5, the formicamycin producer.</title>
        <authorList>
            <person name="Holmes N.A."/>
            <person name="Devine R."/>
            <person name="Qin Z."/>
            <person name="Seipke R.F."/>
            <person name="Wilkinson B."/>
            <person name="Hutchings M.I."/>
        </authorList>
    </citation>
    <scope>NUCLEOTIDE SEQUENCE [LARGE SCALE GENOMIC DNA]</scope>
    <source>
        <strain evidence="3 4">KY5</strain>
    </source>
</reference>
<sequence length="357" mass="37682">MRNGAAVAALAAAVVVTFTATEATARAPRTERVSTTSTGAQLDGSSHQGVLSDDGRYAAFSTKAVEFGCHRNAYTCLQVKDRATGEVTAVPGADGFSWAPPVLSGDGRHVGFTAGTKVPVPEVYDRVTGTSRRVLPDSDDQAWVGELWSLSRDGGHVAYGAGTRPRPTQRLYVRDTARGTDDLISGEADGDKEFASVSADGTRVAYQLRTAGDDRADVLVRNRTTGETVQVDKGLGRSRLVQLGESGREVVLVADGGTYVHDLRTGRTRHLADAPAVSASRDGRYAVVRAVKGDSAEEGTLTLLDLRTGRRTPVGHGDAVPGAVTARGREVAFTSGATDLVPDDTNGDFDIFVRHTR</sequence>
<feature type="chain" id="PRO_5012471415" evidence="2">
    <location>
        <begin position="26"/>
        <end position="357"/>
    </location>
</feature>
<feature type="signal peptide" evidence="2">
    <location>
        <begin position="1"/>
        <end position="25"/>
    </location>
</feature>
<name>A0A291QGR9_9ACTN</name>
<evidence type="ECO:0000256" key="1">
    <source>
        <dbReference type="SAM" id="MobiDB-lite"/>
    </source>
</evidence>
<dbReference type="Proteomes" id="UP000221011">
    <property type="component" value="Chromosome"/>
</dbReference>
<accession>A0A291QGR9</accession>
<dbReference type="RefSeq" id="WP_159072611.1">
    <property type="nucleotide sequence ID" value="NZ_CP022685.1"/>
</dbReference>
<dbReference type="KEGG" id="sfk:KY5_5699"/>
<dbReference type="EMBL" id="CP022685">
    <property type="protein sequence ID" value="ATL30717.1"/>
    <property type="molecule type" value="Genomic_DNA"/>
</dbReference>
<gene>
    <name evidence="3" type="ORF">KY5_5699</name>
</gene>
<feature type="region of interest" description="Disordered" evidence="1">
    <location>
        <begin position="25"/>
        <end position="49"/>
    </location>
</feature>
<dbReference type="AlphaFoldDB" id="A0A291QGR9"/>
<feature type="compositionally biased region" description="Polar residues" evidence="1">
    <location>
        <begin position="34"/>
        <end position="49"/>
    </location>
</feature>
<evidence type="ECO:0000313" key="4">
    <source>
        <dbReference type="Proteomes" id="UP000221011"/>
    </source>
</evidence>